<evidence type="ECO:0000313" key="3">
    <source>
        <dbReference type="EMBL" id="ESS34882.1"/>
    </source>
</evidence>
<name>A0A125YSX9_TOXGV</name>
<feature type="region of interest" description="Disordered" evidence="1">
    <location>
        <begin position="268"/>
        <end position="374"/>
    </location>
</feature>
<feature type="compositionally biased region" description="Acidic residues" evidence="1">
    <location>
        <begin position="1273"/>
        <end position="1283"/>
    </location>
</feature>
<evidence type="ECO:0000256" key="1">
    <source>
        <dbReference type="SAM" id="MobiDB-lite"/>
    </source>
</evidence>
<feature type="chain" id="PRO_5007183679" evidence="2">
    <location>
        <begin position="31"/>
        <end position="1702"/>
    </location>
</feature>
<dbReference type="STRING" id="432359.A0A125YSX9"/>
<reference evidence="3" key="1">
    <citation type="submission" date="2007-03" db="EMBL/GenBank/DDBJ databases">
        <authorList>
            <person name="Paulsen I."/>
        </authorList>
    </citation>
    <scope>NUCLEOTIDE SEQUENCE</scope>
    <source>
        <strain evidence="3">VEG</strain>
    </source>
</reference>
<dbReference type="EMBL" id="AAYL02000044">
    <property type="protein sequence ID" value="ESS34882.1"/>
    <property type="molecule type" value="Genomic_DNA"/>
</dbReference>
<feature type="region of interest" description="Disordered" evidence="1">
    <location>
        <begin position="1264"/>
        <end position="1283"/>
    </location>
</feature>
<accession>A0A125YSX9</accession>
<dbReference type="eggNOG" id="ENOG502QYIE">
    <property type="taxonomic scope" value="Eukaryota"/>
</dbReference>
<dbReference type="SMR" id="A0A125YSX9"/>
<dbReference type="VEuPathDB" id="ToxoDB:TGVEG_311470"/>
<dbReference type="PaxDb" id="5811-TGME49_111470"/>
<protein>
    <submittedName>
        <fullName evidence="3">Rhoptry neck protein RON5</fullName>
    </submittedName>
</protein>
<dbReference type="Proteomes" id="UP000002226">
    <property type="component" value="Unassembled WGS sequence"/>
</dbReference>
<feature type="compositionally biased region" description="Polar residues" evidence="1">
    <location>
        <begin position="277"/>
        <end position="286"/>
    </location>
</feature>
<comment type="caution">
    <text evidence="3">The sequence shown here is derived from an EMBL/GenBank/DDBJ whole genome shotgun (WGS) entry which is preliminary data.</text>
</comment>
<dbReference type="OrthoDB" id="329794at2759"/>
<proteinExistence type="predicted"/>
<dbReference type="OMA" id="LGMWARR"/>
<feature type="compositionally biased region" description="Polar residues" evidence="1">
    <location>
        <begin position="303"/>
        <end position="334"/>
    </location>
</feature>
<feature type="signal peptide" evidence="2">
    <location>
        <begin position="1"/>
        <end position="30"/>
    </location>
</feature>
<organism evidence="3 4">
    <name type="scientific">Toxoplasma gondii (strain ATCC 50861 / VEG)</name>
    <dbReference type="NCBI Taxonomy" id="432359"/>
    <lineage>
        <taxon>Eukaryota</taxon>
        <taxon>Sar</taxon>
        <taxon>Alveolata</taxon>
        <taxon>Apicomplexa</taxon>
        <taxon>Conoidasida</taxon>
        <taxon>Coccidia</taxon>
        <taxon>Eucoccidiorida</taxon>
        <taxon>Eimeriorina</taxon>
        <taxon>Sarcocystidae</taxon>
        <taxon>Toxoplasma</taxon>
    </lineage>
</organism>
<keyword evidence="2" id="KW-0732">Signal</keyword>
<keyword evidence="4" id="KW-1185">Reference proteome</keyword>
<evidence type="ECO:0000313" key="4">
    <source>
        <dbReference type="Proteomes" id="UP000002226"/>
    </source>
</evidence>
<gene>
    <name evidence="3" type="ORF">TGVEG_311470</name>
</gene>
<evidence type="ECO:0000256" key="2">
    <source>
        <dbReference type="SAM" id="SignalP"/>
    </source>
</evidence>
<sequence>MAEFTWRPLLMSLPKMIAFFHILLFSGALAAAAGSPAADLVASVQTVSNERKDLYARDTQPTARTGIDIGVSFTQQASGNARTFEIRQHGSGPPRPAPRRAAAVADDIFGSEDFSPPPMNVAGAPLRDMGVHFLECQATDGKIECTGQGAGARPPFFRGGVDPTEIHEIVQSRTVGPADYDEERPEQTPDYLSPTDVVTLQRFVSSANASNSPLLEDPVQVCLSRRKPTYTCHLLHEFAATSVIVEESGNLVCEDKAPLTVAEKRKINDAVKAGRTPQATGGQSSRPPNPTVSPSKAGAAPQNAASRQPVSFVEQENSEASMPTANTEQASATTEDTKIASAATDSGDYGEAAAGESAQEGDRPPPYNPDADEAGVPRAVQEAYEEARPLQEATIDKFKQDAAAAAEAADHFAQVSAFNAMQSALTKISAGYHLRAGSHVVLSACKRLVEAVAANPPGPGTVIPLEELRMQLVATLTQDFALAQAFIDYAIHIVHSAIETLTPQMVANALLELSGIEELINHTARVKSRLAARGQDSPANVRKEIVQESFRQLKVELFQEIVTRVCELMDDPESFLKTVPIIVGTTPTAPLRTGGHLGADYIIHLRNDLCDVTASDAQIFPSAPADEGLQGFPRHNLGERLVGWMDVMARTKTARKEVFKIIDFTKAKDVLLFASETWKARYATLQAPAAPAPSFYGITTSGCRNVNDIMKSKFFDMYLHQSGFMKLQRHGNDNSRQRFMHRVTLLQNDGILPQLPLEADYELMELNAAMQKNFVAANKSIFSRRAARHSKYGYLDLCDVACYQKIDRLHNDVMTNVFFSLDTTLMKIVAKVHRSYGIAKAFFQLGARQQHIADPNLGMWARRLFVHWASHNEVKQMQGQKVVKVNYENLRHGEFTLDTVRMRDALVRYTNMLKADPITRDLMSLVIHTWIHIRGVRNAAMGFKNSQKLNESMNASAIGAVFAKLWYESDISVVAPHQELKPFGAPLASMALQIGFFLHTVVEEYKMSLLEKAGAQIKSWFVGMFQKNKRRTVPRTWKAVVAATNRAPKVNLKAYQGALLVIKTLAKMFRERFLYRFYMQGQGSKVDFNTPTLLIHALVASWMDPSLDRLELSSRTIPNAKKLFWYYVWVNENGPSNAATRIVLTGCKKYTFLLPGVVRSVTSSTSEVVEAGSNILKIDKIILKRSSLEAYMNHLQATYDDPLTIVQVALDLAARCEGYSAAKDQPAQAMRGPARVRRATGESTTFTIRGGGVQGGTMSFVEAEADDERKEDSEDNTVDLSEQDQDSSFVQLKKLFNRRGSSAAGQAVQTDAQPLPKAVQTDAQPLPKVRRGGPDVDASAVILGSRFMLDLWCSKYRKMLVEKLSGISTKDATVMQQEISKVFSAVSSIKIAIPDYKDLWDFSLRCDWMDGYPDAEKMRAARAEMVTYAMAKASTGKRLKRMLQKVRSWIRKKAFAAARKLKSLKNRISTAFGRGKPPKAKVPDWAVVNAGMGMWTGKVFSTHLTFNEDEMSCNGPHEPIRVMSWKQNHFTTFASSSTNAERNYVLVKKGDDSHCWATREALVHKGWSGIPVYQYAEPAGFWLQEVSPSNQPFVVNWDGYLTTSDNLTLQDIDINASSDSLKSHAVMRIVDSNGKTIYQGPPTGVVQTQGGVVTLGSIRNLVSGVHSTGDSVEVRVTASGPQLTSVADLDTQFKEIPDLVLR</sequence>